<reference evidence="2 3" key="1">
    <citation type="submission" date="2022-11" db="EMBL/GenBank/DDBJ databases">
        <title>Anaerobic phenanthrene biodegradation by a DNRA strain PheN6.</title>
        <authorList>
            <person name="Zhang Z."/>
        </authorList>
    </citation>
    <scope>NUCLEOTIDE SEQUENCE [LARGE SCALE GENOMIC DNA]</scope>
    <source>
        <strain evidence="2 3">PheN6</strain>
    </source>
</reference>
<keyword evidence="3" id="KW-1185">Reference proteome</keyword>
<dbReference type="InterPro" id="IPR048576">
    <property type="entry name" value="Rv2175c_wHTH"/>
</dbReference>
<dbReference type="RefSeq" id="WP_272460561.1">
    <property type="nucleotide sequence ID" value="NZ_JAPFQL010000004.1"/>
</dbReference>
<evidence type="ECO:0000313" key="3">
    <source>
        <dbReference type="Proteomes" id="UP001150259"/>
    </source>
</evidence>
<comment type="caution">
    <text evidence="2">The sequence shown here is derived from an EMBL/GenBank/DDBJ whole genome shotgun (WGS) entry which is preliminary data.</text>
</comment>
<evidence type="ECO:0000313" key="2">
    <source>
        <dbReference type="EMBL" id="MDC5695984.1"/>
    </source>
</evidence>
<dbReference type="Pfam" id="PF21531">
    <property type="entry name" value="Rv2175c_wHTH"/>
    <property type="match status" value="1"/>
</dbReference>
<protein>
    <submittedName>
        <fullName evidence="2">Helix-turn-helix domain-containing protein</fullName>
    </submittedName>
</protein>
<name>A0ABT5GCI7_9MICO</name>
<dbReference type="Proteomes" id="UP001150259">
    <property type="component" value="Unassembled WGS sequence"/>
</dbReference>
<organism evidence="2 3">
    <name type="scientific">Intrasporangium calvum</name>
    <dbReference type="NCBI Taxonomy" id="53358"/>
    <lineage>
        <taxon>Bacteria</taxon>
        <taxon>Bacillati</taxon>
        <taxon>Actinomycetota</taxon>
        <taxon>Actinomycetes</taxon>
        <taxon>Micrococcales</taxon>
        <taxon>Intrasporangiaceae</taxon>
        <taxon>Intrasporangium</taxon>
    </lineage>
</organism>
<proteinExistence type="predicted"/>
<feature type="domain" description="DNA-binding protein Rv2175c wHTH" evidence="1">
    <location>
        <begin position="4"/>
        <end position="39"/>
    </location>
</feature>
<gene>
    <name evidence="2" type="ORF">OO014_01850</name>
</gene>
<accession>A0ABT5GCI7</accession>
<evidence type="ECO:0000259" key="1">
    <source>
        <dbReference type="Pfam" id="PF21531"/>
    </source>
</evidence>
<sequence>MARLSVPQAAERLGVSPARVRQRIDEGSLIADRVGGRWLVDLSVVPELKRRGRPVNPELVWDAIQRVDAAAILKAEGGLSFEDVLRLVYADDWRPQAQSPHPLELAIAEGSVVLPQPSRSSRRRAFLRVLHAAEALGGAEGQPALDGLLQWLGARADRKLYRAALPDLEDLRGDERVALSGLSDPRSGMEDPRVVEGYVALDDLAAVVNDYWLDPPRVDSSPNVFLHVAPGRPDRVSPLLLAADLFEHEGPREQSRARELAIGVFA</sequence>
<dbReference type="EMBL" id="JAPFQL010000004">
    <property type="protein sequence ID" value="MDC5695984.1"/>
    <property type="molecule type" value="Genomic_DNA"/>
</dbReference>